<proteinExistence type="predicted"/>
<dbReference type="RefSeq" id="WP_311387120.1">
    <property type="nucleotide sequence ID" value="NZ_JAVRHU010000001.1"/>
</dbReference>
<sequence>MELKTSKSYQEAVLKQYKNEQGGEMSFYLAQPTPSQIREACLSLLEKRKSKHDQRILHRFFQFENEENRFNEIQKFDGDKFKPVVNFLKGGVKKTHVKNIELISWLIDFKPRPYQEYIKPEASIVEEDAIASDNIDEPSGGRLINLRQFLRKRDKLVNEQNKLEANEPRRRRITISISVAFGILMFL</sequence>
<comment type="caution">
    <text evidence="1">The sequence shown here is derived from an EMBL/GenBank/DDBJ whole genome shotgun (WGS) entry which is preliminary data.</text>
</comment>
<protein>
    <submittedName>
        <fullName evidence="1">Uncharacterized protein</fullName>
    </submittedName>
</protein>
<keyword evidence="2" id="KW-1185">Reference proteome</keyword>
<accession>A0ABU3BFE6</accession>
<evidence type="ECO:0000313" key="2">
    <source>
        <dbReference type="Proteomes" id="UP001250662"/>
    </source>
</evidence>
<organism evidence="1 2">
    <name type="scientific">Croceitalea vernalis</name>
    <dbReference type="NCBI Taxonomy" id="3075599"/>
    <lineage>
        <taxon>Bacteria</taxon>
        <taxon>Pseudomonadati</taxon>
        <taxon>Bacteroidota</taxon>
        <taxon>Flavobacteriia</taxon>
        <taxon>Flavobacteriales</taxon>
        <taxon>Flavobacteriaceae</taxon>
        <taxon>Croceitalea</taxon>
    </lineage>
</organism>
<reference evidence="1 2" key="1">
    <citation type="submission" date="2023-09" db="EMBL/GenBank/DDBJ databases">
        <authorList>
            <person name="Rey-Velasco X."/>
        </authorList>
    </citation>
    <scope>NUCLEOTIDE SEQUENCE [LARGE SCALE GENOMIC DNA]</scope>
    <source>
        <strain evidence="1 2">P007</strain>
    </source>
</reference>
<gene>
    <name evidence="1" type="ORF">RM520_04475</name>
</gene>
<name>A0ABU3BFE6_9FLAO</name>
<dbReference type="Proteomes" id="UP001250662">
    <property type="component" value="Unassembled WGS sequence"/>
</dbReference>
<evidence type="ECO:0000313" key="1">
    <source>
        <dbReference type="EMBL" id="MDT0620868.1"/>
    </source>
</evidence>
<dbReference type="EMBL" id="JAVRHU010000001">
    <property type="protein sequence ID" value="MDT0620868.1"/>
    <property type="molecule type" value="Genomic_DNA"/>
</dbReference>